<proteinExistence type="predicted"/>
<accession>A0AA48KEU2</accession>
<dbReference type="Proteomes" id="UP001228113">
    <property type="component" value="Chromosome"/>
</dbReference>
<organism evidence="2 3">
    <name type="scientific">Mesoterricola sediminis</name>
    <dbReference type="NCBI Taxonomy" id="2927980"/>
    <lineage>
        <taxon>Bacteria</taxon>
        <taxon>Pseudomonadati</taxon>
        <taxon>Acidobacteriota</taxon>
        <taxon>Holophagae</taxon>
        <taxon>Holophagales</taxon>
        <taxon>Holophagaceae</taxon>
        <taxon>Mesoterricola</taxon>
    </lineage>
</organism>
<dbReference type="RefSeq" id="WP_316410365.1">
    <property type="nucleotide sequence ID" value="NZ_AP027081.1"/>
</dbReference>
<dbReference type="AlphaFoldDB" id="A0AA48KEU2"/>
<evidence type="ECO:0000313" key="2">
    <source>
        <dbReference type="EMBL" id="BDU77632.1"/>
    </source>
</evidence>
<dbReference type="SUPFAM" id="SSF103481">
    <property type="entry name" value="Multidrug resistance efflux transporter EmrE"/>
    <property type="match status" value="1"/>
</dbReference>
<name>A0AA48KEU2_9BACT</name>
<protein>
    <submittedName>
        <fullName evidence="2">Membrane protein</fullName>
    </submittedName>
</protein>
<dbReference type="KEGG" id="msea:METESE_25900"/>
<dbReference type="InterPro" id="IPR037185">
    <property type="entry name" value="EmrE-like"/>
</dbReference>
<reference evidence="2" key="1">
    <citation type="journal article" date="2023" name="Int. J. Syst. Evol. Microbiol.">
        <title>Mesoterricola silvestris gen. nov., sp. nov., Mesoterricola sediminis sp. nov., Geothrix oryzae sp. nov., Geothrix edaphica sp. nov., Geothrix rubra sp. nov., and Geothrix limicola sp. nov., six novel members of Acidobacteriota isolated from soils.</title>
        <authorList>
            <person name="Itoh H."/>
            <person name="Sugisawa Y."/>
            <person name="Mise K."/>
            <person name="Xu Z."/>
            <person name="Kuniyasu M."/>
            <person name="Ushijima N."/>
            <person name="Kawano K."/>
            <person name="Kobayashi E."/>
            <person name="Shiratori Y."/>
            <person name="Masuda Y."/>
            <person name="Senoo K."/>
        </authorList>
    </citation>
    <scope>NUCLEOTIDE SEQUENCE</scope>
    <source>
        <strain evidence="2">W786</strain>
    </source>
</reference>
<keyword evidence="1" id="KW-0472">Membrane</keyword>
<keyword evidence="1" id="KW-0812">Transmembrane</keyword>
<feature type="transmembrane region" description="Helical" evidence="1">
    <location>
        <begin position="94"/>
        <end position="115"/>
    </location>
</feature>
<dbReference type="EMBL" id="AP027081">
    <property type="protein sequence ID" value="BDU77632.1"/>
    <property type="molecule type" value="Genomic_DNA"/>
</dbReference>
<feature type="transmembrane region" description="Helical" evidence="1">
    <location>
        <begin position="65"/>
        <end position="88"/>
    </location>
</feature>
<feature type="transmembrane region" description="Helical" evidence="1">
    <location>
        <begin position="122"/>
        <end position="140"/>
    </location>
</feature>
<dbReference type="Gene3D" id="1.10.3730.20">
    <property type="match status" value="1"/>
</dbReference>
<sequence length="141" mass="14516">MKPLFLFLFLAAIGNAVYHLGQRALGHASNPMVVLMGVYGAAFLLSAVSVPFFSAPGQGSVAGQVLAWPVFAIAAGAFLIEIGFLLAYRSGGSLQWSGAAVNGVAAILLVAIAVVGFKEPLTLRKVLGIALTLSGLALFTR</sequence>
<evidence type="ECO:0000256" key="1">
    <source>
        <dbReference type="SAM" id="Phobius"/>
    </source>
</evidence>
<keyword evidence="3" id="KW-1185">Reference proteome</keyword>
<gene>
    <name evidence="2" type="ORF">METESE_25900</name>
</gene>
<keyword evidence="1" id="KW-1133">Transmembrane helix</keyword>
<evidence type="ECO:0000313" key="3">
    <source>
        <dbReference type="Proteomes" id="UP001228113"/>
    </source>
</evidence>
<feature type="transmembrane region" description="Helical" evidence="1">
    <location>
        <begin position="32"/>
        <end position="53"/>
    </location>
</feature>